<dbReference type="Proteomes" id="UP001396334">
    <property type="component" value="Unassembled WGS sequence"/>
</dbReference>
<keyword evidence="2" id="KW-1185">Reference proteome</keyword>
<name>A0ABR2U928_9ROSI</name>
<reference evidence="1 2" key="1">
    <citation type="journal article" date="2024" name="G3 (Bethesda)">
        <title>Genome assembly of Hibiscus sabdariffa L. provides insights into metabolisms of medicinal natural products.</title>
        <authorList>
            <person name="Kim T."/>
        </authorList>
    </citation>
    <scope>NUCLEOTIDE SEQUENCE [LARGE SCALE GENOMIC DNA]</scope>
    <source>
        <strain evidence="1">TK-2024</strain>
        <tissue evidence="1">Old leaves</tissue>
    </source>
</reference>
<protein>
    <submittedName>
        <fullName evidence="1">Uncharacterized protein</fullName>
    </submittedName>
</protein>
<evidence type="ECO:0000313" key="1">
    <source>
        <dbReference type="EMBL" id="KAK9046180.1"/>
    </source>
</evidence>
<accession>A0ABR2U928</accession>
<proteinExistence type="predicted"/>
<sequence>MHGLGCFHSTHEAELSRGEVHTEQFCISISERYVVEDLSFENMDLLLPFAITHRKQRSIETGMSIGNGDKIMFLAIDSHSL</sequence>
<evidence type="ECO:0000313" key="2">
    <source>
        <dbReference type="Proteomes" id="UP001396334"/>
    </source>
</evidence>
<gene>
    <name evidence="1" type="ORF">V6N11_052079</name>
</gene>
<comment type="caution">
    <text evidence="1">The sequence shown here is derived from an EMBL/GenBank/DDBJ whole genome shotgun (WGS) entry which is preliminary data.</text>
</comment>
<organism evidence="1 2">
    <name type="scientific">Hibiscus sabdariffa</name>
    <name type="common">roselle</name>
    <dbReference type="NCBI Taxonomy" id="183260"/>
    <lineage>
        <taxon>Eukaryota</taxon>
        <taxon>Viridiplantae</taxon>
        <taxon>Streptophyta</taxon>
        <taxon>Embryophyta</taxon>
        <taxon>Tracheophyta</taxon>
        <taxon>Spermatophyta</taxon>
        <taxon>Magnoliopsida</taxon>
        <taxon>eudicotyledons</taxon>
        <taxon>Gunneridae</taxon>
        <taxon>Pentapetalae</taxon>
        <taxon>rosids</taxon>
        <taxon>malvids</taxon>
        <taxon>Malvales</taxon>
        <taxon>Malvaceae</taxon>
        <taxon>Malvoideae</taxon>
        <taxon>Hibiscus</taxon>
    </lineage>
</organism>
<dbReference type="EMBL" id="JBBPBN010000001">
    <property type="protein sequence ID" value="KAK9046180.1"/>
    <property type="molecule type" value="Genomic_DNA"/>
</dbReference>